<evidence type="ECO:0000259" key="1">
    <source>
        <dbReference type="PROSITE" id="PS51186"/>
    </source>
</evidence>
<dbReference type="Proteomes" id="UP000216682">
    <property type="component" value="Unassembled WGS sequence"/>
</dbReference>
<accession>A0A265E667</accession>
<dbReference type="RefSeq" id="WP_094906850.1">
    <property type="nucleotide sequence ID" value="NZ_NPEZ01000004.1"/>
</dbReference>
<dbReference type="PANTHER" id="PTHR43415:SF3">
    <property type="entry name" value="GNAT-FAMILY ACETYLTRANSFERASE"/>
    <property type="match status" value="1"/>
</dbReference>
<name>A0A265E667_9STAP</name>
<sequence length="162" mass="19254">MIPFKLKLLDKEKEFNLFYNFIMGNTDHFKDYMEVVPSFDEVKEEFLLDVPPGIDIKSKEVYGVYREENLIGFLDILFNYPESHTCMIGYLVIDQNYRKQGIGQQVYNHAVAYAKEKDMRKIRLSVIKENEPAVRMWKKQGFETIDEEVTEYGTQLMMEIRL</sequence>
<dbReference type="GO" id="GO:0016747">
    <property type="term" value="F:acyltransferase activity, transferring groups other than amino-acyl groups"/>
    <property type="evidence" value="ECO:0007669"/>
    <property type="project" value="InterPro"/>
</dbReference>
<evidence type="ECO:0000313" key="2">
    <source>
        <dbReference type="EMBL" id="OZT76728.1"/>
    </source>
</evidence>
<dbReference type="SUPFAM" id="SSF55729">
    <property type="entry name" value="Acyl-CoA N-acyltransferases (Nat)"/>
    <property type="match status" value="1"/>
</dbReference>
<dbReference type="AlphaFoldDB" id="A0A265E667"/>
<gene>
    <name evidence="2" type="ORF">CFN03_09705</name>
</gene>
<dbReference type="PANTHER" id="PTHR43415">
    <property type="entry name" value="SPERMIDINE N(1)-ACETYLTRANSFERASE"/>
    <property type="match status" value="1"/>
</dbReference>
<proteinExistence type="predicted"/>
<dbReference type="EMBL" id="NPEZ01000004">
    <property type="protein sequence ID" value="OZT76728.1"/>
    <property type="molecule type" value="Genomic_DNA"/>
</dbReference>
<dbReference type="InterPro" id="IPR016181">
    <property type="entry name" value="Acyl_CoA_acyltransferase"/>
</dbReference>
<keyword evidence="2" id="KW-0808">Transferase</keyword>
<dbReference type="Gene3D" id="3.40.630.30">
    <property type="match status" value="1"/>
</dbReference>
<evidence type="ECO:0000313" key="3">
    <source>
        <dbReference type="Proteomes" id="UP000216682"/>
    </source>
</evidence>
<comment type="caution">
    <text evidence="2">The sequence shown here is derived from an EMBL/GenBank/DDBJ whole genome shotgun (WGS) entry which is preliminary data.</text>
</comment>
<dbReference type="InterPro" id="IPR000182">
    <property type="entry name" value="GNAT_dom"/>
</dbReference>
<protein>
    <submittedName>
        <fullName evidence="2">GNAT family N-acetyltransferase</fullName>
    </submittedName>
</protein>
<reference evidence="2 3" key="1">
    <citation type="submission" date="2017-07" db="EMBL/GenBank/DDBJ databases">
        <title>Shotgun whole genome sequences of three halophilic bacterial isolates.</title>
        <authorList>
            <person name="Pozzo T."/>
            <person name="Higdon S.M."/>
            <person name="Quillaguaman J."/>
        </authorList>
    </citation>
    <scope>NUCLEOTIDE SEQUENCE [LARGE SCALE GENOMIC DNA]</scope>
    <source>
        <strain evidence="2 3">BU-1</strain>
    </source>
</reference>
<feature type="domain" description="N-acetyltransferase" evidence="1">
    <location>
        <begin position="16"/>
        <end position="162"/>
    </location>
</feature>
<dbReference type="PROSITE" id="PS51186">
    <property type="entry name" value="GNAT"/>
    <property type="match status" value="1"/>
</dbReference>
<organism evidence="2 3">
    <name type="scientific">Salinicoccus roseus</name>
    <dbReference type="NCBI Taxonomy" id="45670"/>
    <lineage>
        <taxon>Bacteria</taxon>
        <taxon>Bacillati</taxon>
        <taxon>Bacillota</taxon>
        <taxon>Bacilli</taxon>
        <taxon>Bacillales</taxon>
        <taxon>Staphylococcaceae</taxon>
        <taxon>Salinicoccus</taxon>
    </lineage>
</organism>
<dbReference type="CDD" id="cd04301">
    <property type="entry name" value="NAT_SF"/>
    <property type="match status" value="1"/>
</dbReference>
<dbReference type="Pfam" id="PF00583">
    <property type="entry name" value="Acetyltransf_1"/>
    <property type="match status" value="1"/>
</dbReference>